<proteinExistence type="predicted"/>
<accession>A0ABY7M9T6</accession>
<feature type="region of interest" description="Disordered" evidence="1">
    <location>
        <begin position="129"/>
        <end position="161"/>
    </location>
</feature>
<evidence type="ECO:0000313" key="3">
    <source>
        <dbReference type="Proteomes" id="UP001212803"/>
    </source>
</evidence>
<keyword evidence="3" id="KW-1185">Reference proteome</keyword>
<feature type="compositionally biased region" description="Polar residues" evidence="1">
    <location>
        <begin position="129"/>
        <end position="147"/>
    </location>
</feature>
<dbReference type="Proteomes" id="UP001212803">
    <property type="component" value="Chromosome"/>
</dbReference>
<organism evidence="2 3">
    <name type="scientific">Tepidiforma flava</name>
    <dbReference type="NCBI Taxonomy" id="3004094"/>
    <lineage>
        <taxon>Bacteria</taxon>
        <taxon>Bacillati</taxon>
        <taxon>Chloroflexota</taxon>
        <taxon>Tepidiformia</taxon>
        <taxon>Tepidiformales</taxon>
        <taxon>Tepidiformaceae</taxon>
        <taxon>Tepidiforma</taxon>
    </lineage>
</organism>
<dbReference type="EMBL" id="CP115149">
    <property type="protein sequence ID" value="WBL36378.1"/>
    <property type="molecule type" value="Genomic_DNA"/>
</dbReference>
<evidence type="ECO:0000256" key="1">
    <source>
        <dbReference type="SAM" id="MobiDB-lite"/>
    </source>
</evidence>
<feature type="compositionally biased region" description="Basic and acidic residues" evidence="1">
    <location>
        <begin position="150"/>
        <end position="161"/>
    </location>
</feature>
<sequence length="161" mass="16766">MNRRFGHPVSASVYASCRYTAACSAAMCRARLSAALFSTCHRISASNGFPRKSSAPAFIDRTAVSTSTNPVIATMPAAGASFRAWAMTSSPDMSGRLISDATASKCPAVSSATASAPDFASRTSEKCCASTSWMSRPSAGSSSTTRTRIGPRESRRCNGST</sequence>
<reference evidence="2 3" key="1">
    <citation type="journal article" date="2023" name="ISME J.">
        <title>Thermophilic Dehalococcoidia with unusual traits shed light on an unexpected past.</title>
        <authorList>
            <person name="Palmer M."/>
            <person name="Covington J.K."/>
            <person name="Zhou E.M."/>
            <person name="Thomas S.C."/>
            <person name="Habib N."/>
            <person name="Seymour C.O."/>
            <person name="Lai D."/>
            <person name="Johnston J."/>
            <person name="Hashimi A."/>
            <person name="Jiao J.Y."/>
            <person name="Muok A.R."/>
            <person name="Liu L."/>
            <person name="Xian W.D."/>
            <person name="Zhi X.Y."/>
            <person name="Li M.M."/>
            <person name="Silva L.P."/>
            <person name="Bowen B.P."/>
            <person name="Louie K."/>
            <person name="Briegel A."/>
            <person name="Pett-Ridge J."/>
            <person name="Weber P.K."/>
            <person name="Tocheva E.I."/>
            <person name="Woyke T."/>
            <person name="Northen T.R."/>
            <person name="Mayali X."/>
            <person name="Li W.J."/>
            <person name="Hedlund B.P."/>
        </authorList>
    </citation>
    <scope>NUCLEOTIDE SEQUENCE [LARGE SCALE GENOMIC DNA]</scope>
    <source>
        <strain evidence="2 3">YIM 72310</strain>
    </source>
</reference>
<protein>
    <submittedName>
        <fullName evidence="2">Uncharacterized protein</fullName>
    </submittedName>
</protein>
<evidence type="ECO:0000313" key="2">
    <source>
        <dbReference type="EMBL" id="WBL36378.1"/>
    </source>
</evidence>
<gene>
    <name evidence="2" type="ORF">O0235_02055</name>
</gene>
<name>A0ABY7M9T6_9CHLR</name>